<evidence type="ECO:0000313" key="3">
    <source>
        <dbReference type="Proteomes" id="UP000247498"/>
    </source>
</evidence>
<feature type="signal peptide" evidence="1">
    <location>
        <begin position="1"/>
        <end position="28"/>
    </location>
</feature>
<dbReference type="OrthoDB" id="20368at2759"/>
<dbReference type="Proteomes" id="UP000247498">
    <property type="component" value="Unassembled WGS sequence"/>
</dbReference>
<dbReference type="EMBL" id="BDRX01000108">
    <property type="protein sequence ID" value="GBF97804.1"/>
    <property type="molecule type" value="Genomic_DNA"/>
</dbReference>
<comment type="caution">
    <text evidence="2">The sequence shown here is derived from an EMBL/GenBank/DDBJ whole genome shotgun (WGS) entry which is preliminary data.</text>
</comment>
<evidence type="ECO:0000313" key="2">
    <source>
        <dbReference type="EMBL" id="GBF97804.1"/>
    </source>
</evidence>
<reference evidence="2 3" key="1">
    <citation type="journal article" date="2018" name="Sci. Rep.">
        <title>Raphidocelis subcapitata (=Pseudokirchneriella subcapitata) provides an insight into genome evolution and environmental adaptations in the Sphaeropleales.</title>
        <authorList>
            <person name="Suzuki S."/>
            <person name="Yamaguchi H."/>
            <person name="Nakajima N."/>
            <person name="Kawachi M."/>
        </authorList>
    </citation>
    <scope>NUCLEOTIDE SEQUENCE [LARGE SCALE GENOMIC DNA]</scope>
    <source>
        <strain evidence="2 3">NIES-35</strain>
    </source>
</reference>
<feature type="chain" id="PRO_5015944113" evidence="1">
    <location>
        <begin position="29"/>
        <end position="405"/>
    </location>
</feature>
<accession>A0A2V0PD76</accession>
<dbReference type="InParanoid" id="A0A2V0PD76"/>
<evidence type="ECO:0000256" key="1">
    <source>
        <dbReference type="SAM" id="SignalP"/>
    </source>
</evidence>
<protein>
    <submittedName>
        <fullName evidence="2">Uncharacterized protein</fullName>
    </submittedName>
</protein>
<sequence>MARAAGPPPPPPLPLLRLLLAAVAAANAALCIAQSWAVLGPPPPPLPPLYLQYTGFAGLNNQLGAHMRMLAIATGFNITRNPGDGPVTLVTSLAYSRRNFSSLWFDEYPIDHILDMEAYSDYWRPKGINVTKAADTAACLQLPMVDRDPGVLIFGRETDRHPGMTAADLVHRVTVLNTTYAIRAAVQKAVRAQTGLLSRLAGSPGPVECVAIELGWPAFLAMDWGVYWNGPQLAKSLAFPKRVAAAADAVLAALPPPQSGAAAGFRGVHLRVEEDFRLMDLYRADKNYDPVVRYIDTMKKANFTAATTVYFASGVFQTMNATEHAALARRFLEGGVMGGALNHKESLVPPATFDGLSTEQLALVDLLVLRRAAAVVGDMRSTFAENLKYMRQGDGTAPGSFVPLV</sequence>
<gene>
    <name evidence="2" type="ORF">Rsub_11330</name>
</gene>
<proteinExistence type="predicted"/>
<name>A0A2V0PD76_9CHLO</name>
<keyword evidence="3" id="KW-1185">Reference proteome</keyword>
<organism evidence="2 3">
    <name type="scientific">Raphidocelis subcapitata</name>
    <dbReference type="NCBI Taxonomy" id="307507"/>
    <lineage>
        <taxon>Eukaryota</taxon>
        <taxon>Viridiplantae</taxon>
        <taxon>Chlorophyta</taxon>
        <taxon>core chlorophytes</taxon>
        <taxon>Chlorophyceae</taxon>
        <taxon>CS clade</taxon>
        <taxon>Sphaeropleales</taxon>
        <taxon>Selenastraceae</taxon>
        <taxon>Raphidocelis</taxon>
    </lineage>
</organism>
<keyword evidence="1" id="KW-0732">Signal</keyword>
<dbReference type="Gene3D" id="3.40.50.11350">
    <property type="match status" value="1"/>
</dbReference>
<dbReference type="AlphaFoldDB" id="A0A2V0PD76"/>